<dbReference type="InterPro" id="IPR013103">
    <property type="entry name" value="RVT_2"/>
</dbReference>
<feature type="domain" description="Reverse transcriptase Ty1/copia-type" evidence="2">
    <location>
        <begin position="79"/>
        <end position="147"/>
    </location>
</feature>
<dbReference type="EnsemblPlants" id="evm.model.02.1285">
    <property type="protein sequence ID" value="cds.evm.model.02.1285"/>
    <property type="gene ID" value="evm.TU.02.1285"/>
</dbReference>
<accession>A0A803NT16</accession>
<dbReference type="Gramene" id="evm.model.02.1285">
    <property type="protein sequence ID" value="cds.evm.model.02.1285"/>
    <property type="gene ID" value="evm.TU.02.1285"/>
</dbReference>
<dbReference type="PANTHER" id="PTHR11439">
    <property type="entry name" value="GAG-POL-RELATED RETROTRANSPOSON"/>
    <property type="match status" value="1"/>
</dbReference>
<feature type="compositionally biased region" description="Low complexity" evidence="1">
    <location>
        <begin position="26"/>
        <end position="37"/>
    </location>
</feature>
<dbReference type="Proteomes" id="UP000596661">
    <property type="component" value="Chromosome 2"/>
</dbReference>
<protein>
    <recommendedName>
        <fullName evidence="2">Reverse transcriptase Ty1/copia-type domain-containing protein</fullName>
    </recommendedName>
</protein>
<dbReference type="AlphaFoldDB" id="A0A803NT16"/>
<dbReference type="CDD" id="cd09272">
    <property type="entry name" value="RNase_HI_RT_Ty1"/>
    <property type="match status" value="1"/>
</dbReference>
<sequence length="310" mass="33938">MPSPVSSNTIQFGSLDLDSALNSHNTTPSPQATSQPTEVVSARQNLAVSELPAELHNNDAVTVLPTPTIPTSIPPLPQGANSTVISDLITSLHTKFALKCLGSDSYFLGFEAYRNASGIYLTQSKYATDILSRTHFEDAKDCNTPMISANKLAQDDSSSMDKPEIYRITIGALQYLTLTRPDIAYSVNKLRQYLKSPTVQHWNACKRILRYIKGTPHLGLHFRPSTLLNLEGYSDANWASSLDDRKSTSGVCVFLCGNLINWSSHKQKAVARSSTESEYRALASAATELVWINSLLTELGIKLHTTPPVL</sequence>
<evidence type="ECO:0000313" key="4">
    <source>
        <dbReference type="Proteomes" id="UP000596661"/>
    </source>
</evidence>
<dbReference type="Pfam" id="PF07727">
    <property type="entry name" value="RVT_2"/>
    <property type="match status" value="1"/>
</dbReference>
<organism evidence="3 4">
    <name type="scientific">Cannabis sativa</name>
    <name type="common">Hemp</name>
    <name type="synonym">Marijuana</name>
    <dbReference type="NCBI Taxonomy" id="3483"/>
    <lineage>
        <taxon>Eukaryota</taxon>
        <taxon>Viridiplantae</taxon>
        <taxon>Streptophyta</taxon>
        <taxon>Embryophyta</taxon>
        <taxon>Tracheophyta</taxon>
        <taxon>Spermatophyta</taxon>
        <taxon>Magnoliopsida</taxon>
        <taxon>eudicotyledons</taxon>
        <taxon>Gunneridae</taxon>
        <taxon>Pentapetalae</taxon>
        <taxon>rosids</taxon>
        <taxon>fabids</taxon>
        <taxon>Rosales</taxon>
        <taxon>Cannabaceae</taxon>
        <taxon>Cannabis</taxon>
    </lineage>
</organism>
<proteinExistence type="predicted"/>
<feature type="region of interest" description="Disordered" evidence="1">
    <location>
        <begin position="18"/>
        <end position="38"/>
    </location>
</feature>
<reference evidence="3" key="2">
    <citation type="submission" date="2021-03" db="UniProtKB">
        <authorList>
            <consortium name="EnsemblPlants"/>
        </authorList>
    </citation>
    <scope>IDENTIFICATION</scope>
</reference>
<keyword evidence="4" id="KW-1185">Reference proteome</keyword>
<reference evidence="3" key="1">
    <citation type="submission" date="2018-11" db="EMBL/GenBank/DDBJ databases">
        <authorList>
            <person name="Grassa J C."/>
        </authorList>
    </citation>
    <scope>NUCLEOTIDE SEQUENCE [LARGE SCALE GENOMIC DNA]</scope>
</reference>
<evidence type="ECO:0000256" key="1">
    <source>
        <dbReference type="SAM" id="MobiDB-lite"/>
    </source>
</evidence>
<name>A0A803NT16_CANSA</name>
<dbReference type="EMBL" id="UZAU01000171">
    <property type="status" value="NOT_ANNOTATED_CDS"/>
    <property type="molecule type" value="Genomic_DNA"/>
</dbReference>
<evidence type="ECO:0000259" key="2">
    <source>
        <dbReference type="Pfam" id="PF07727"/>
    </source>
</evidence>
<evidence type="ECO:0000313" key="3">
    <source>
        <dbReference type="EnsemblPlants" id="cds.evm.model.02.1285"/>
    </source>
</evidence>
<dbReference type="PANTHER" id="PTHR11439:SF467">
    <property type="entry name" value="INTEGRASE CATALYTIC DOMAIN-CONTAINING PROTEIN"/>
    <property type="match status" value="1"/>
</dbReference>